<dbReference type="GO" id="GO:0003723">
    <property type="term" value="F:RNA binding"/>
    <property type="evidence" value="ECO:0007669"/>
    <property type="project" value="InterPro"/>
</dbReference>
<dbReference type="PANTHER" id="PTHR21600">
    <property type="entry name" value="MITOCHONDRIAL RNA PSEUDOURIDINE SYNTHASE"/>
    <property type="match status" value="1"/>
</dbReference>
<name>A0A317EC15_9PROT</name>
<keyword evidence="5" id="KW-1185">Reference proteome</keyword>
<dbReference type="InterPro" id="IPR050188">
    <property type="entry name" value="RluA_PseudoU_synthase"/>
</dbReference>
<dbReference type="SUPFAM" id="SSF55120">
    <property type="entry name" value="Pseudouridine synthase"/>
    <property type="match status" value="1"/>
</dbReference>
<dbReference type="InterPro" id="IPR020103">
    <property type="entry name" value="PsdUridine_synth_cat_dom_sf"/>
</dbReference>
<dbReference type="EMBL" id="QGLE01000003">
    <property type="protein sequence ID" value="PWR24469.1"/>
    <property type="molecule type" value="Genomic_DNA"/>
</dbReference>
<dbReference type="GO" id="GO:0140098">
    <property type="term" value="F:catalytic activity, acting on RNA"/>
    <property type="evidence" value="ECO:0007669"/>
    <property type="project" value="UniProtKB-ARBA"/>
</dbReference>
<dbReference type="GO" id="GO:0009982">
    <property type="term" value="F:pseudouridine synthase activity"/>
    <property type="evidence" value="ECO:0007669"/>
    <property type="project" value="InterPro"/>
</dbReference>
<dbReference type="AlphaFoldDB" id="A0A317EC15"/>
<dbReference type="Proteomes" id="UP000245461">
    <property type="component" value="Unassembled WGS sequence"/>
</dbReference>
<dbReference type="RefSeq" id="WP_109903926.1">
    <property type="nucleotide sequence ID" value="NZ_QGLE01000003.1"/>
</dbReference>
<dbReference type="CDD" id="cd02869">
    <property type="entry name" value="PseudoU_synth_RluA_like"/>
    <property type="match status" value="1"/>
</dbReference>
<keyword evidence="2" id="KW-0413">Isomerase</keyword>
<sequence>MPRPSERKAPGAEEIEARVLFKDSLILVIDKPAGLPVHQGPGGGPNLEQSFVHLRYGLPKAPSLAHRLDRDTTGCLVLGRHAKALAKLGKIFAGGRAQKTYWAVVRGRPAEDQGTIDKPLAKLTPKRGWRMVVDPAGQPAVTDYRLMGTSADGSLSWLELYPRTGRTHQIRVHCADMGCPILGEPIYGRAEDAPEPDEPLHLLARAIRLPLYPSRDPVEVTAPPAEHMLAALRACGYSG</sequence>
<dbReference type="Gene3D" id="3.30.2350.10">
    <property type="entry name" value="Pseudouridine synthase"/>
    <property type="match status" value="1"/>
</dbReference>
<organism evidence="4 5">
    <name type="scientific">Zavarzinia aquatilis</name>
    <dbReference type="NCBI Taxonomy" id="2211142"/>
    <lineage>
        <taxon>Bacteria</taxon>
        <taxon>Pseudomonadati</taxon>
        <taxon>Pseudomonadota</taxon>
        <taxon>Alphaproteobacteria</taxon>
        <taxon>Rhodospirillales</taxon>
        <taxon>Zavarziniaceae</taxon>
        <taxon>Zavarzinia</taxon>
    </lineage>
</organism>
<evidence type="ECO:0000256" key="2">
    <source>
        <dbReference type="ARBA" id="ARBA00023235"/>
    </source>
</evidence>
<evidence type="ECO:0000259" key="3">
    <source>
        <dbReference type="Pfam" id="PF00849"/>
    </source>
</evidence>
<dbReference type="Pfam" id="PF00849">
    <property type="entry name" value="PseudoU_synth_2"/>
    <property type="match status" value="1"/>
</dbReference>
<evidence type="ECO:0000313" key="4">
    <source>
        <dbReference type="EMBL" id="PWR24469.1"/>
    </source>
</evidence>
<evidence type="ECO:0000313" key="5">
    <source>
        <dbReference type="Proteomes" id="UP000245461"/>
    </source>
</evidence>
<dbReference type="GO" id="GO:0000455">
    <property type="term" value="P:enzyme-directed rRNA pseudouridine synthesis"/>
    <property type="evidence" value="ECO:0007669"/>
    <property type="project" value="TreeGrafter"/>
</dbReference>
<dbReference type="OrthoDB" id="9807829at2"/>
<comment type="caution">
    <text evidence="4">The sequence shown here is derived from an EMBL/GenBank/DDBJ whole genome shotgun (WGS) entry which is preliminary data.</text>
</comment>
<protein>
    <submittedName>
        <fullName evidence="4">RNA pseudouridine synthase</fullName>
    </submittedName>
</protein>
<dbReference type="InterPro" id="IPR006145">
    <property type="entry name" value="PsdUridine_synth_RsuA/RluA"/>
</dbReference>
<accession>A0A317EC15</accession>
<reference evidence="4 5" key="1">
    <citation type="submission" date="2018-05" db="EMBL/GenBank/DDBJ databases">
        <title>Zavarzinia sp. HR-AS.</title>
        <authorList>
            <person name="Lee Y."/>
            <person name="Jeon C.O."/>
        </authorList>
    </citation>
    <scope>NUCLEOTIDE SEQUENCE [LARGE SCALE GENOMIC DNA]</scope>
    <source>
        <strain evidence="4 5">HR-AS</strain>
    </source>
</reference>
<evidence type="ECO:0000256" key="1">
    <source>
        <dbReference type="ARBA" id="ARBA00010876"/>
    </source>
</evidence>
<dbReference type="PANTHER" id="PTHR21600:SF44">
    <property type="entry name" value="RIBOSOMAL LARGE SUBUNIT PSEUDOURIDINE SYNTHASE D"/>
    <property type="match status" value="1"/>
</dbReference>
<dbReference type="PROSITE" id="PS01129">
    <property type="entry name" value="PSI_RLU"/>
    <property type="match status" value="1"/>
</dbReference>
<dbReference type="InterPro" id="IPR006224">
    <property type="entry name" value="PsdUridine_synth_RluA-like_CS"/>
</dbReference>
<comment type="similarity">
    <text evidence="1">Belongs to the pseudouridine synthase RluA family.</text>
</comment>
<gene>
    <name evidence="4" type="ORF">DKG74_06595</name>
</gene>
<proteinExistence type="inferred from homology"/>
<feature type="domain" description="Pseudouridine synthase RsuA/RluA-like" evidence="3">
    <location>
        <begin position="26"/>
        <end position="175"/>
    </location>
</feature>